<dbReference type="PANTHER" id="PTHR48098">
    <property type="entry name" value="ENTEROCHELIN ESTERASE-RELATED"/>
    <property type="match status" value="1"/>
</dbReference>
<accession>A0AAU7CWI5</accession>
<gene>
    <name evidence="2" type="ORF">P4G45_13335</name>
    <name evidence="3" type="ORF">P8936_13745</name>
</gene>
<dbReference type="EMBL" id="CP121194">
    <property type="protein sequence ID" value="XBH09461.1"/>
    <property type="molecule type" value="Genomic_DNA"/>
</dbReference>
<dbReference type="Pfam" id="PF00756">
    <property type="entry name" value="Esterase"/>
    <property type="match status" value="1"/>
</dbReference>
<dbReference type="CDD" id="cd11294">
    <property type="entry name" value="E_set_Esterase_like_N"/>
    <property type="match status" value="1"/>
</dbReference>
<keyword evidence="2" id="KW-0378">Hydrolase</keyword>
<dbReference type="Gene3D" id="2.60.40.10">
    <property type="entry name" value="Immunoglobulins"/>
    <property type="match status" value="1"/>
</dbReference>
<protein>
    <submittedName>
        <fullName evidence="2">Alpha/beta hydrolase-fold protein</fullName>
    </submittedName>
</protein>
<dbReference type="InterPro" id="IPR050583">
    <property type="entry name" value="Mycobacterial_A85_antigen"/>
</dbReference>
<name>A0AAU7CWI5_9BACT</name>
<feature type="signal peptide" evidence="1">
    <location>
        <begin position="1"/>
        <end position="30"/>
    </location>
</feature>
<dbReference type="InterPro" id="IPR014756">
    <property type="entry name" value="Ig_E-set"/>
</dbReference>
<accession>A0AAU7D5V0</accession>
<dbReference type="SUPFAM" id="SSF81296">
    <property type="entry name" value="E set domains"/>
    <property type="match status" value="1"/>
</dbReference>
<dbReference type="RefSeq" id="WP_348266972.1">
    <property type="nucleotide sequence ID" value="NZ_CP121194.1"/>
</dbReference>
<dbReference type="EMBL" id="CP121195">
    <property type="protein sequence ID" value="XBH12746.1"/>
    <property type="molecule type" value="Genomic_DNA"/>
</dbReference>
<dbReference type="InterPro" id="IPR029058">
    <property type="entry name" value="AB_hydrolase_fold"/>
</dbReference>
<feature type="chain" id="PRO_5043288681" evidence="1">
    <location>
        <begin position="31"/>
        <end position="387"/>
    </location>
</feature>
<dbReference type="KEGG" id="epl:P4G45_13335"/>
<organism evidence="2">
    <name type="scientific">Edaphobacter paludis</name>
    <dbReference type="NCBI Taxonomy" id="3035702"/>
    <lineage>
        <taxon>Bacteria</taxon>
        <taxon>Pseudomonadati</taxon>
        <taxon>Acidobacteriota</taxon>
        <taxon>Terriglobia</taxon>
        <taxon>Terriglobales</taxon>
        <taxon>Acidobacteriaceae</taxon>
        <taxon>Edaphobacter</taxon>
    </lineage>
</organism>
<sequence length="387" mass="42808">MKICFLARTLKAIPILGLLLAGATPGLLTAQVAAFTPATEIHPDYTVTFRYKDDKATTVLLGLEGVAKPMPMEKDDKGVWTLTTKPLAPEIYGYHFEVDGQPRLDLSNVTITPNLVNLSNLLTVPGNIPQPWDDTDVPHGTLRHHRYTTSIALGVPGHQSDYYVYTPPGYNPKEKKAYPVLYLLHGWSDGAIGWSAVGRANFILDNLLAQGKIKPMVVVMPFGYGDTSFLYNGFGVWQDPVVVAHNTALFTQTLLTEILPRVESEYNVSHKREDRAITGLSMGGLESLSIGLSHPELFAWVGGFSAADHNLDYKTQLASLNPKTADLRLLWIACGTGDSLITANRRFSAWLKTKDMPVTEIETPGLHTWMVWRDNLTHFAPLLFQPK</sequence>
<reference evidence="2" key="1">
    <citation type="submission" date="2023-03" db="EMBL/GenBank/DDBJ databases">
        <title>Edaphobacter sp.</title>
        <authorList>
            <person name="Huber K.J."/>
            <person name="Papendorf J."/>
            <person name="Pilke C."/>
            <person name="Bunk B."/>
            <person name="Sproeer C."/>
            <person name="Pester M."/>
        </authorList>
    </citation>
    <scope>NUCLEOTIDE SEQUENCE</scope>
    <source>
        <strain evidence="2">DSM 109919</strain>
        <strain evidence="3">DSM 109920</strain>
    </source>
</reference>
<dbReference type="PANTHER" id="PTHR48098:SF1">
    <property type="entry name" value="DIACYLGLYCEROL ACYLTRANSFERASE_MYCOLYLTRANSFERASE AG85A"/>
    <property type="match status" value="1"/>
</dbReference>
<dbReference type="GO" id="GO:0016747">
    <property type="term" value="F:acyltransferase activity, transferring groups other than amino-acyl groups"/>
    <property type="evidence" value="ECO:0007669"/>
    <property type="project" value="TreeGrafter"/>
</dbReference>
<dbReference type="GO" id="GO:0016787">
    <property type="term" value="F:hydrolase activity"/>
    <property type="evidence" value="ECO:0007669"/>
    <property type="project" value="UniProtKB-KW"/>
</dbReference>
<evidence type="ECO:0000256" key="1">
    <source>
        <dbReference type="SAM" id="SignalP"/>
    </source>
</evidence>
<evidence type="ECO:0000313" key="3">
    <source>
        <dbReference type="EMBL" id="XBH12746.1"/>
    </source>
</evidence>
<dbReference type="Gene3D" id="3.40.50.1820">
    <property type="entry name" value="alpha/beta hydrolase"/>
    <property type="match status" value="1"/>
</dbReference>
<dbReference type="InterPro" id="IPR013783">
    <property type="entry name" value="Ig-like_fold"/>
</dbReference>
<proteinExistence type="predicted"/>
<keyword evidence="1" id="KW-0732">Signal</keyword>
<evidence type="ECO:0000313" key="2">
    <source>
        <dbReference type="EMBL" id="XBH09461.1"/>
    </source>
</evidence>
<dbReference type="SUPFAM" id="SSF53474">
    <property type="entry name" value="alpha/beta-Hydrolases"/>
    <property type="match status" value="1"/>
</dbReference>
<dbReference type="AlphaFoldDB" id="A0AAU7CWI5"/>
<dbReference type="InterPro" id="IPR000801">
    <property type="entry name" value="Esterase-like"/>
</dbReference>